<name>A0A392RXX9_9FABA</name>
<dbReference type="EMBL" id="LXQA010280127">
    <property type="protein sequence ID" value="MCI40475.1"/>
    <property type="molecule type" value="Genomic_DNA"/>
</dbReference>
<accession>A0A392RXX9</accession>
<sequence length="109" mass="12813">KMIEDRGAEGIELMKEMVECCNRKRLTITPDYDSVVVDHVANEMVLALNALEEEFVKTEEEEKKRVEEEENRRREEEEEKSIIEEEDKMRKEDQLLQLSLNIASVSKGK</sequence>
<comment type="caution">
    <text evidence="2">The sequence shown here is derived from an EMBL/GenBank/DDBJ whole genome shotgun (WGS) entry which is preliminary data.</text>
</comment>
<dbReference type="Proteomes" id="UP000265520">
    <property type="component" value="Unassembled WGS sequence"/>
</dbReference>
<reference evidence="2 3" key="1">
    <citation type="journal article" date="2018" name="Front. Plant Sci.">
        <title>Red Clover (Trifolium pratense) and Zigzag Clover (T. medium) - A Picture of Genomic Similarities and Differences.</title>
        <authorList>
            <person name="Dluhosova J."/>
            <person name="Istvanek J."/>
            <person name="Nedelnik J."/>
            <person name="Repkova J."/>
        </authorList>
    </citation>
    <scope>NUCLEOTIDE SEQUENCE [LARGE SCALE GENOMIC DNA]</scope>
    <source>
        <strain evidence="3">cv. 10/8</strain>
        <tissue evidence="2">Leaf</tissue>
    </source>
</reference>
<organism evidence="2 3">
    <name type="scientific">Trifolium medium</name>
    <dbReference type="NCBI Taxonomy" id="97028"/>
    <lineage>
        <taxon>Eukaryota</taxon>
        <taxon>Viridiplantae</taxon>
        <taxon>Streptophyta</taxon>
        <taxon>Embryophyta</taxon>
        <taxon>Tracheophyta</taxon>
        <taxon>Spermatophyta</taxon>
        <taxon>Magnoliopsida</taxon>
        <taxon>eudicotyledons</taxon>
        <taxon>Gunneridae</taxon>
        <taxon>Pentapetalae</taxon>
        <taxon>rosids</taxon>
        <taxon>fabids</taxon>
        <taxon>Fabales</taxon>
        <taxon>Fabaceae</taxon>
        <taxon>Papilionoideae</taxon>
        <taxon>50 kb inversion clade</taxon>
        <taxon>NPAAA clade</taxon>
        <taxon>Hologalegina</taxon>
        <taxon>IRL clade</taxon>
        <taxon>Trifolieae</taxon>
        <taxon>Trifolium</taxon>
    </lineage>
</organism>
<dbReference type="AlphaFoldDB" id="A0A392RXX9"/>
<protein>
    <submittedName>
        <fullName evidence="2">Uncharacterized protein</fullName>
    </submittedName>
</protein>
<feature type="region of interest" description="Disordered" evidence="1">
    <location>
        <begin position="57"/>
        <end position="88"/>
    </location>
</feature>
<evidence type="ECO:0000313" key="2">
    <source>
        <dbReference type="EMBL" id="MCI40475.1"/>
    </source>
</evidence>
<evidence type="ECO:0000256" key="1">
    <source>
        <dbReference type="SAM" id="MobiDB-lite"/>
    </source>
</evidence>
<keyword evidence="3" id="KW-1185">Reference proteome</keyword>
<feature type="non-terminal residue" evidence="2">
    <location>
        <position position="1"/>
    </location>
</feature>
<evidence type="ECO:0000313" key="3">
    <source>
        <dbReference type="Proteomes" id="UP000265520"/>
    </source>
</evidence>
<proteinExistence type="predicted"/>